<evidence type="ECO:0000313" key="12">
    <source>
        <dbReference type="WBParaSite" id="L893_g31854.t1"/>
    </source>
</evidence>
<evidence type="ECO:0000256" key="1">
    <source>
        <dbReference type="ARBA" id="ARBA00004141"/>
    </source>
</evidence>
<evidence type="ECO:0000256" key="7">
    <source>
        <dbReference type="ARBA" id="ARBA00023224"/>
    </source>
</evidence>
<keyword evidence="5 9" id="KW-0472">Membrane</keyword>
<reference evidence="12" key="1">
    <citation type="submission" date="2016-11" db="UniProtKB">
        <authorList>
            <consortium name="WormBaseParasite"/>
        </authorList>
    </citation>
    <scope>IDENTIFICATION</scope>
</reference>
<keyword evidence="6" id="KW-0675">Receptor</keyword>
<keyword evidence="4" id="KW-0297">G-protein coupled receptor</keyword>
<dbReference type="GO" id="GO:0005886">
    <property type="term" value="C:plasma membrane"/>
    <property type="evidence" value="ECO:0007669"/>
    <property type="project" value="TreeGrafter"/>
</dbReference>
<dbReference type="PANTHER" id="PTHR24238">
    <property type="entry name" value="G-PROTEIN COUPLED RECEPTOR"/>
    <property type="match status" value="1"/>
</dbReference>
<proteinExistence type="predicted"/>
<evidence type="ECO:0000256" key="8">
    <source>
        <dbReference type="SAM" id="MobiDB-lite"/>
    </source>
</evidence>
<dbReference type="SUPFAM" id="SSF81321">
    <property type="entry name" value="Family A G protein-coupled receptor-like"/>
    <property type="match status" value="1"/>
</dbReference>
<evidence type="ECO:0000256" key="5">
    <source>
        <dbReference type="ARBA" id="ARBA00023136"/>
    </source>
</evidence>
<dbReference type="InterPro" id="IPR000276">
    <property type="entry name" value="GPCR_Rhodpsn"/>
</dbReference>
<dbReference type="PANTHER" id="PTHR24238:SF75">
    <property type="entry name" value="CHOLECYSTOKININ-LIKE RECEPTOR AT 17D1-RELATED"/>
    <property type="match status" value="1"/>
</dbReference>
<evidence type="ECO:0000256" key="3">
    <source>
        <dbReference type="ARBA" id="ARBA00022989"/>
    </source>
</evidence>
<dbReference type="PRINTS" id="PR00237">
    <property type="entry name" value="GPCRRHODOPSN"/>
</dbReference>
<feature type="transmembrane region" description="Helical" evidence="9">
    <location>
        <begin position="71"/>
        <end position="95"/>
    </location>
</feature>
<protein>
    <submittedName>
        <fullName evidence="12">G_PROTEIN_RECEP_F1_2 domain-containing protein</fullName>
    </submittedName>
</protein>
<evidence type="ECO:0000256" key="9">
    <source>
        <dbReference type="SAM" id="Phobius"/>
    </source>
</evidence>
<evidence type="ECO:0000259" key="10">
    <source>
        <dbReference type="PROSITE" id="PS50262"/>
    </source>
</evidence>
<dbReference type="AlphaFoldDB" id="A0A1I8A180"/>
<feature type="transmembrane region" description="Helical" evidence="9">
    <location>
        <begin position="115"/>
        <end position="134"/>
    </location>
</feature>
<feature type="compositionally biased region" description="Basic and acidic residues" evidence="8">
    <location>
        <begin position="185"/>
        <end position="195"/>
    </location>
</feature>
<evidence type="ECO:0000256" key="6">
    <source>
        <dbReference type="ARBA" id="ARBA00023170"/>
    </source>
</evidence>
<dbReference type="Proteomes" id="UP000095287">
    <property type="component" value="Unplaced"/>
</dbReference>
<accession>A0A1I8A180</accession>
<feature type="region of interest" description="Disordered" evidence="8">
    <location>
        <begin position="211"/>
        <end position="235"/>
    </location>
</feature>
<keyword evidence="7" id="KW-0807">Transducer</keyword>
<evidence type="ECO:0000256" key="4">
    <source>
        <dbReference type="ARBA" id="ARBA00023040"/>
    </source>
</evidence>
<keyword evidence="3 9" id="KW-1133">Transmembrane helix</keyword>
<dbReference type="InterPro" id="IPR017452">
    <property type="entry name" value="GPCR_Rhodpsn_7TM"/>
</dbReference>
<evidence type="ECO:0000313" key="11">
    <source>
        <dbReference type="Proteomes" id="UP000095287"/>
    </source>
</evidence>
<organism evidence="11 12">
    <name type="scientific">Steinernema glaseri</name>
    <dbReference type="NCBI Taxonomy" id="37863"/>
    <lineage>
        <taxon>Eukaryota</taxon>
        <taxon>Metazoa</taxon>
        <taxon>Ecdysozoa</taxon>
        <taxon>Nematoda</taxon>
        <taxon>Chromadorea</taxon>
        <taxon>Rhabditida</taxon>
        <taxon>Tylenchina</taxon>
        <taxon>Panagrolaimomorpha</taxon>
        <taxon>Strongyloidoidea</taxon>
        <taxon>Steinernematidae</taxon>
        <taxon>Steinernema</taxon>
    </lineage>
</organism>
<dbReference type="Gene3D" id="1.20.1070.10">
    <property type="entry name" value="Rhodopsin 7-helix transmembrane proteins"/>
    <property type="match status" value="1"/>
</dbReference>
<dbReference type="PROSITE" id="PS50262">
    <property type="entry name" value="G_PROTEIN_RECEP_F1_2"/>
    <property type="match status" value="1"/>
</dbReference>
<feature type="domain" description="G-protein coupled receptors family 1 profile" evidence="10">
    <location>
        <begin position="1"/>
        <end position="131"/>
    </location>
</feature>
<comment type="subcellular location">
    <subcellularLocation>
        <location evidence="1">Membrane</location>
        <topology evidence="1">Multi-pass membrane protein</topology>
    </subcellularLocation>
</comment>
<dbReference type="GO" id="GO:0008188">
    <property type="term" value="F:neuropeptide receptor activity"/>
    <property type="evidence" value="ECO:0007669"/>
    <property type="project" value="TreeGrafter"/>
</dbReference>
<name>A0A1I8A180_9BILA</name>
<sequence length="235" mass="25948">MSAALIFQRGSFSTVMGTKSFRTPTAKGVPKRAPVYRALERKALARLESGGAEQSLRSTHSEKSIVAKQRVIKMLVVIVIIFFCCWTPSYIWWLLLTASDSFGTFNVWNSDLNTVITILTYLSSCTNPITYCFLNQKFRTALLLTFGCRRKGSFRGHFPRIHVPPQGARAGIRAVNRSASTVSMRRPEPPEDARRNSASMLARMAESAAHANATNNNSLAKPAAVQAEANSESVF</sequence>
<feature type="compositionally biased region" description="Low complexity" evidence="8">
    <location>
        <begin position="211"/>
        <end position="220"/>
    </location>
</feature>
<keyword evidence="11" id="KW-1185">Reference proteome</keyword>
<dbReference type="WBParaSite" id="L893_g31854.t1">
    <property type="protein sequence ID" value="L893_g31854.t1"/>
    <property type="gene ID" value="L893_g31854"/>
</dbReference>
<feature type="region of interest" description="Disordered" evidence="8">
    <location>
        <begin position="179"/>
        <end position="198"/>
    </location>
</feature>
<dbReference type="Pfam" id="PF00001">
    <property type="entry name" value="7tm_1"/>
    <property type="match status" value="1"/>
</dbReference>
<keyword evidence="2 9" id="KW-0812">Transmembrane</keyword>
<evidence type="ECO:0000256" key="2">
    <source>
        <dbReference type="ARBA" id="ARBA00022692"/>
    </source>
</evidence>